<feature type="domain" description="Retropepsin-like aspartic endopeptidase" evidence="2">
    <location>
        <begin position="9"/>
        <end position="144"/>
    </location>
</feature>
<feature type="region of interest" description="Disordered" evidence="1">
    <location>
        <begin position="145"/>
        <end position="175"/>
    </location>
</feature>
<protein>
    <submittedName>
        <fullName evidence="3">ATP-dependent zinc protease</fullName>
    </submittedName>
</protein>
<organism evidence="3 4">
    <name type="scientific">Microbacterium stercoris</name>
    <dbReference type="NCBI Taxonomy" id="2820289"/>
    <lineage>
        <taxon>Bacteria</taxon>
        <taxon>Bacillati</taxon>
        <taxon>Actinomycetota</taxon>
        <taxon>Actinomycetes</taxon>
        <taxon>Micrococcales</taxon>
        <taxon>Microbacteriaceae</taxon>
        <taxon>Microbacterium</taxon>
    </lineage>
</organism>
<dbReference type="Gene3D" id="2.40.70.10">
    <property type="entry name" value="Acid Proteases"/>
    <property type="match status" value="1"/>
</dbReference>
<name>A0A939QRA4_9MICO</name>
<keyword evidence="4" id="KW-1185">Reference proteome</keyword>
<keyword evidence="3" id="KW-0378">Hydrolase</keyword>
<dbReference type="SUPFAM" id="SSF50630">
    <property type="entry name" value="Acid proteases"/>
    <property type="match status" value="1"/>
</dbReference>
<reference evidence="3" key="1">
    <citation type="submission" date="2021-03" db="EMBL/GenBank/DDBJ databases">
        <title>Microbacterium sp. nov., a novel actinobacterium isolated from cow dung.</title>
        <authorList>
            <person name="Zhang L."/>
        </authorList>
    </citation>
    <scope>NUCLEOTIDE SEQUENCE</scope>
    <source>
        <strain evidence="3">NEAU-LLB</strain>
    </source>
</reference>
<dbReference type="PANTHER" id="PTHR38037">
    <property type="entry name" value="ZN_PROTEASE DOMAIN-CONTAINING PROTEIN"/>
    <property type="match status" value="1"/>
</dbReference>
<dbReference type="GO" id="GO:0006508">
    <property type="term" value="P:proteolysis"/>
    <property type="evidence" value="ECO:0007669"/>
    <property type="project" value="UniProtKB-KW"/>
</dbReference>
<dbReference type="PANTHER" id="PTHR38037:SF1">
    <property type="entry name" value="ATP-DEPENDENT ZINC PROTEASE DOMAIN-CONTAINING PROTEIN-RELATED"/>
    <property type="match status" value="1"/>
</dbReference>
<proteinExistence type="predicted"/>
<dbReference type="Pfam" id="PF05618">
    <property type="entry name" value="Zn_protease"/>
    <property type="match status" value="1"/>
</dbReference>
<gene>
    <name evidence="3" type="ORF">J5V96_08700</name>
</gene>
<dbReference type="EMBL" id="JAGFOA010000003">
    <property type="protein sequence ID" value="MBO3663593.1"/>
    <property type="molecule type" value="Genomic_DNA"/>
</dbReference>
<keyword evidence="3" id="KW-0645">Protease</keyword>
<evidence type="ECO:0000259" key="2">
    <source>
        <dbReference type="Pfam" id="PF05618"/>
    </source>
</evidence>
<dbReference type="InterPro" id="IPR008503">
    <property type="entry name" value="Asp_endopeptidase"/>
</dbReference>
<evidence type="ECO:0000313" key="4">
    <source>
        <dbReference type="Proteomes" id="UP000680132"/>
    </source>
</evidence>
<dbReference type="InterPro" id="IPR021109">
    <property type="entry name" value="Peptidase_aspartic_dom_sf"/>
</dbReference>
<accession>A0A939QRA4</accession>
<evidence type="ECO:0000313" key="3">
    <source>
        <dbReference type="EMBL" id="MBO3663593.1"/>
    </source>
</evidence>
<comment type="caution">
    <text evidence="3">The sequence shown here is derived from an EMBL/GenBank/DDBJ whole genome shotgun (WGS) entry which is preliminary data.</text>
</comment>
<sequence>MTPDEQTLVGWREWVGLPGVGVEWLKAKIDTGAQTSSLHAFGLKEFERDGAPWVRFQVHPWQRSADDAVTVELPVHDRRRVRSSSGHTEKRIVVMLDVRLHGRILPAEVTLTRRDAMGFRMLVGRELLSGDFLVDSAASFLGDRPPREVRRANKRVGERVPEKTSRRTFRHPAED</sequence>
<dbReference type="Proteomes" id="UP000680132">
    <property type="component" value="Unassembled WGS sequence"/>
</dbReference>
<dbReference type="AlphaFoldDB" id="A0A939QRA4"/>
<evidence type="ECO:0000256" key="1">
    <source>
        <dbReference type="SAM" id="MobiDB-lite"/>
    </source>
</evidence>
<dbReference type="GO" id="GO:0008233">
    <property type="term" value="F:peptidase activity"/>
    <property type="evidence" value="ECO:0007669"/>
    <property type="project" value="UniProtKB-KW"/>
</dbReference>